<dbReference type="EMBL" id="NNRM01000037">
    <property type="protein sequence ID" value="OYR23957.1"/>
    <property type="molecule type" value="Genomic_DNA"/>
</dbReference>
<evidence type="ECO:0000313" key="1">
    <source>
        <dbReference type="EMBL" id="OYR23957.1"/>
    </source>
</evidence>
<gene>
    <name evidence="1" type="ORF">CEV34_3290</name>
</gene>
<organism evidence="1 2">
    <name type="scientific">Brucella pseudogrignonensis</name>
    <dbReference type="NCBI Taxonomy" id="419475"/>
    <lineage>
        <taxon>Bacteria</taxon>
        <taxon>Pseudomonadati</taxon>
        <taxon>Pseudomonadota</taxon>
        <taxon>Alphaproteobacteria</taxon>
        <taxon>Hyphomicrobiales</taxon>
        <taxon>Brucellaceae</taxon>
        <taxon>Brucella/Ochrobactrum group</taxon>
        <taxon>Brucella</taxon>
    </lineage>
</organism>
<comment type="caution">
    <text evidence="1">The sequence shown here is derived from an EMBL/GenBank/DDBJ whole genome shotgun (WGS) entry which is preliminary data.</text>
</comment>
<keyword evidence="2" id="KW-1185">Reference proteome</keyword>
<sequence>MFFPAGSAPRERFAAKTRSNGPCIPAFERGSVDISRRE</sequence>
<protein>
    <submittedName>
        <fullName evidence="1">Uncharacterized protein</fullName>
    </submittedName>
</protein>
<name>A0A256GA18_9HYPH</name>
<evidence type="ECO:0000313" key="2">
    <source>
        <dbReference type="Proteomes" id="UP000216188"/>
    </source>
</evidence>
<dbReference type="Proteomes" id="UP000216188">
    <property type="component" value="Unassembled WGS sequence"/>
</dbReference>
<dbReference type="AlphaFoldDB" id="A0A256GA18"/>
<reference evidence="1 2" key="1">
    <citation type="submission" date="2017-07" db="EMBL/GenBank/DDBJ databases">
        <title>Phylogenetic study on the rhizospheric bacterium Ochrobactrum sp. A44.</title>
        <authorList>
            <person name="Krzyzanowska D.M."/>
            <person name="Ossowicki A."/>
            <person name="Rajewska M."/>
            <person name="Maciag T."/>
            <person name="Kaczynski Z."/>
            <person name="Czerwicka M."/>
            <person name="Jafra S."/>
        </authorList>
    </citation>
    <scope>NUCLEOTIDE SEQUENCE [LARGE SCALE GENOMIC DNA]</scope>
    <source>
        <strain evidence="1 2">CCUG 30717</strain>
    </source>
</reference>
<proteinExistence type="predicted"/>
<accession>A0A256GA18</accession>